<name>A0A835PDK8_VANPL</name>
<evidence type="ECO:0000313" key="4">
    <source>
        <dbReference type="EMBL" id="KAG0451678.1"/>
    </source>
</evidence>
<accession>A0A835PDK8</accession>
<gene>
    <name evidence="5" type="ORF">HPP92_026034</name>
    <name evidence="4" type="ORF">HPP92_026307</name>
</gene>
<reference evidence="6 7" key="1">
    <citation type="journal article" date="2020" name="Nat. Food">
        <title>A phased Vanilla planifolia genome enables genetic improvement of flavour and production.</title>
        <authorList>
            <person name="Hasing T."/>
            <person name="Tang H."/>
            <person name="Brym M."/>
            <person name="Khazi F."/>
            <person name="Huang T."/>
            <person name="Chambers A.H."/>
        </authorList>
    </citation>
    <scope>NUCLEOTIDE SEQUENCE [LARGE SCALE GENOMIC DNA]</scope>
    <source>
        <tissue evidence="5">Leaf</tissue>
    </source>
</reference>
<feature type="region of interest" description="Disordered" evidence="3">
    <location>
        <begin position="180"/>
        <end position="207"/>
    </location>
</feature>
<dbReference type="PANTHER" id="PTHR34045:SF3">
    <property type="entry name" value="PROTEIN LAZY 4"/>
    <property type="match status" value="1"/>
</dbReference>
<dbReference type="AlphaFoldDB" id="A0A835PDK8"/>
<evidence type="ECO:0000313" key="6">
    <source>
        <dbReference type="Proteomes" id="UP000636800"/>
    </source>
</evidence>
<comment type="similarity">
    <text evidence="2">Belongs to the LAZY family.</text>
</comment>
<evidence type="ECO:0000313" key="5">
    <source>
        <dbReference type="EMBL" id="KAG0451776.1"/>
    </source>
</evidence>
<comment type="caution">
    <text evidence="5">The sequence shown here is derived from an EMBL/GenBank/DDBJ whole genome shotgun (WGS) entry which is preliminary data.</text>
</comment>
<protein>
    <submittedName>
        <fullName evidence="5">Uncharacterized protein</fullName>
    </submittedName>
</protein>
<feature type="region of interest" description="Disordered" evidence="3">
    <location>
        <begin position="237"/>
        <end position="263"/>
    </location>
</feature>
<evidence type="ECO:0000256" key="1">
    <source>
        <dbReference type="ARBA" id="ARBA00022604"/>
    </source>
</evidence>
<dbReference type="EMBL" id="JADCNL010000048">
    <property type="protein sequence ID" value="KAG0451678.1"/>
    <property type="molecule type" value="Genomic_DNA"/>
</dbReference>
<dbReference type="EMBL" id="JADCNM010000048">
    <property type="protein sequence ID" value="KAG0451776.1"/>
    <property type="molecule type" value="Genomic_DNA"/>
</dbReference>
<dbReference type="GO" id="GO:0009630">
    <property type="term" value="P:gravitropism"/>
    <property type="evidence" value="ECO:0007669"/>
    <property type="project" value="InterPro"/>
</dbReference>
<feature type="compositionally biased region" description="Basic and acidic residues" evidence="3">
    <location>
        <begin position="246"/>
        <end position="256"/>
    </location>
</feature>
<feature type="compositionally biased region" description="Basic and acidic residues" evidence="3">
    <location>
        <begin position="197"/>
        <end position="207"/>
    </location>
</feature>
<keyword evidence="6" id="KW-1185">Reference proteome</keyword>
<dbReference type="Proteomes" id="UP000639772">
    <property type="component" value="Unassembled WGS sequence"/>
</dbReference>
<dbReference type="InterPro" id="IPR044683">
    <property type="entry name" value="LAZY"/>
</dbReference>
<dbReference type="OrthoDB" id="1729737at2759"/>
<dbReference type="Proteomes" id="UP000636800">
    <property type="component" value="Unassembled WGS sequence"/>
</dbReference>
<evidence type="ECO:0000256" key="3">
    <source>
        <dbReference type="SAM" id="MobiDB-lite"/>
    </source>
</evidence>
<evidence type="ECO:0000256" key="2">
    <source>
        <dbReference type="ARBA" id="ARBA00024198"/>
    </source>
</evidence>
<organism evidence="5 7">
    <name type="scientific">Vanilla planifolia</name>
    <name type="common">Vanilla</name>
    <dbReference type="NCBI Taxonomy" id="51239"/>
    <lineage>
        <taxon>Eukaryota</taxon>
        <taxon>Viridiplantae</taxon>
        <taxon>Streptophyta</taxon>
        <taxon>Embryophyta</taxon>
        <taxon>Tracheophyta</taxon>
        <taxon>Spermatophyta</taxon>
        <taxon>Magnoliopsida</taxon>
        <taxon>Liliopsida</taxon>
        <taxon>Asparagales</taxon>
        <taxon>Orchidaceae</taxon>
        <taxon>Vanilloideae</taxon>
        <taxon>Vanilleae</taxon>
        <taxon>Vanilla</taxon>
    </lineage>
</organism>
<dbReference type="PANTHER" id="PTHR34045">
    <property type="entry name" value="OS03G0406300 PROTEIN"/>
    <property type="match status" value="1"/>
</dbReference>
<keyword evidence="1" id="KW-0341">Growth regulation</keyword>
<sequence length="263" mass="30034">MRILSWVQSKISGRKGRKIDGRGSNQYTSKQNTCKEEFNDWPQAFLAIGTFGNYKSQVDEQMPRSLANQEPSQEDADLMIEEVIKLEMEISELLKLKAGEADGEKAFNCSSALENGQLSLPKTCCGSTDDTHNLIRKRSVSFLLKKMLDRRIGFFLQPSLNDPVPEQKMEKIAMKMLRKKSRPRAIPRAPTTKCSKRSLEEEKEEKGSKWVNTDSECKLTSWFQMYGMSHSNFYMHSSSSHPLAPRADRRKDRGGDIHYFVGP</sequence>
<proteinExistence type="inferred from homology"/>
<evidence type="ECO:0000313" key="7">
    <source>
        <dbReference type="Proteomes" id="UP000639772"/>
    </source>
</evidence>
<dbReference type="GO" id="GO:0040008">
    <property type="term" value="P:regulation of growth"/>
    <property type="evidence" value="ECO:0007669"/>
    <property type="project" value="InterPro"/>
</dbReference>